<dbReference type="Proteomes" id="UP001151287">
    <property type="component" value="Unassembled WGS sequence"/>
</dbReference>
<dbReference type="PANTHER" id="PTHR47972:SF23">
    <property type="entry name" value="KINESIN MOTOR DOMAIN-CONTAINING PROTEIN"/>
    <property type="match status" value="1"/>
</dbReference>
<reference evidence="5" key="1">
    <citation type="journal article" date="2022" name="Cell">
        <title>Repeat-based holocentromeres influence genome architecture and karyotype evolution.</title>
        <authorList>
            <person name="Hofstatter P.G."/>
            <person name="Thangavel G."/>
            <person name="Lux T."/>
            <person name="Neumann P."/>
            <person name="Vondrak T."/>
            <person name="Novak P."/>
            <person name="Zhang M."/>
            <person name="Costa L."/>
            <person name="Castellani M."/>
            <person name="Scott A."/>
            <person name="Toegelov H."/>
            <person name="Fuchs J."/>
            <person name="Mata-Sucre Y."/>
            <person name="Dias Y."/>
            <person name="Vanzela A.L.L."/>
            <person name="Huettel B."/>
            <person name="Almeida C.C.S."/>
            <person name="Simkova H."/>
            <person name="Souza G."/>
            <person name="Pedrosa-Harand A."/>
            <person name="Macas J."/>
            <person name="Mayer K.F.X."/>
            <person name="Houben A."/>
            <person name="Marques A."/>
        </authorList>
    </citation>
    <scope>NUCLEOTIDE SEQUENCE</scope>
    <source>
        <strain evidence="5">RhyBre1mFocal</strain>
    </source>
</reference>
<dbReference type="Pfam" id="PF16796">
    <property type="entry name" value="Microtub_bd"/>
    <property type="match status" value="1"/>
</dbReference>
<name>A0A9Q0C8N0_9POAL</name>
<dbReference type="InterPro" id="IPR001752">
    <property type="entry name" value="Kinesin_motor_dom"/>
</dbReference>
<protein>
    <recommendedName>
        <fullName evidence="4">Kinesin motor domain-containing protein</fullName>
    </recommendedName>
</protein>
<accession>A0A9Q0C8N0</accession>
<evidence type="ECO:0000313" key="6">
    <source>
        <dbReference type="Proteomes" id="UP001151287"/>
    </source>
</evidence>
<dbReference type="Gene3D" id="3.40.850.10">
    <property type="entry name" value="Kinesin motor domain"/>
    <property type="match status" value="1"/>
</dbReference>
<dbReference type="PROSITE" id="PS50067">
    <property type="entry name" value="KINESIN_MOTOR_2"/>
    <property type="match status" value="1"/>
</dbReference>
<organism evidence="5 6">
    <name type="scientific">Rhynchospora breviuscula</name>
    <dbReference type="NCBI Taxonomy" id="2022672"/>
    <lineage>
        <taxon>Eukaryota</taxon>
        <taxon>Viridiplantae</taxon>
        <taxon>Streptophyta</taxon>
        <taxon>Embryophyta</taxon>
        <taxon>Tracheophyta</taxon>
        <taxon>Spermatophyta</taxon>
        <taxon>Magnoliopsida</taxon>
        <taxon>Liliopsida</taxon>
        <taxon>Poales</taxon>
        <taxon>Cyperaceae</taxon>
        <taxon>Cyperoideae</taxon>
        <taxon>Rhynchosporeae</taxon>
        <taxon>Rhynchospora</taxon>
    </lineage>
</organism>
<dbReference type="InterPro" id="IPR036961">
    <property type="entry name" value="Kinesin_motor_dom_sf"/>
</dbReference>
<keyword evidence="6" id="KW-1185">Reference proteome</keyword>
<evidence type="ECO:0000259" key="4">
    <source>
        <dbReference type="PROSITE" id="PS50067"/>
    </source>
</evidence>
<feature type="domain" description="Kinesin motor" evidence="4">
    <location>
        <begin position="113"/>
        <end position="182"/>
    </location>
</feature>
<dbReference type="EMBL" id="JAMQYH010000004">
    <property type="protein sequence ID" value="KAJ1689320.1"/>
    <property type="molecule type" value="Genomic_DNA"/>
</dbReference>
<dbReference type="PANTHER" id="PTHR47972">
    <property type="entry name" value="KINESIN-LIKE PROTEIN KLP-3"/>
    <property type="match status" value="1"/>
</dbReference>
<dbReference type="GO" id="GO:0007018">
    <property type="term" value="P:microtubule-based movement"/>
    <property type="evidence" value="ECO:0007669"/>
    <property type="project" value="InterPro"/>
</dbReference>
<dbReference type="InterPro" id="IPR027640">
    <property type="entry name" value="Kinesin-like_fam"/>
</dbReference>
<keyword evidence="2" id="KW-0505">Motor protein</keyword>
<evidence type="ECO:0000256" key="3">
    <source>
        <dbReference type="PROSITE-ProRule" id="PRU00283"/>
    </source>
</evidence>
<dbReference type="SUPFAM" id="SSF52540">
    <property type="entry name" value="P-loop containing nucleoside triphosphate hydrolases"/>
    <property type="match status" value="1"/>
</dbReference>
<comment type="caution">
    <text evidence="3">Lacks conserved residue(s) required for the propagation of feature annotation.</text>
</comment>
<comment type="similarity">
    <text evidence="3">Belongs to the TRAFAC class myosin-kinesin ATPase superfamily. Kinesin family.</text>
</comment>
<dbReference type="GO" id="GO:0005524">
    <property type="term" value="F:ATP binding"/>
    <property type="evidence" value="ECO:0007669"/>
    <property type="project" value="InterPro"/>
</dbReference>
<dbReference type="InterPro" id="IPR027417">
    <property type="entry name" value="P-loop_NTPase"/>
</dbReference>
<dbReference type="OrthoDB" id="3176171at2759"/>
<evidence type="ECO:0000313" key="5">
    <source>
        <dbReference type="EMBL" id="KAJ1689320.1"/>
    </source>
</evidence>
<comment type="caution">
    <text evidence="5">The sequence shown here is derived from an EMBL/GenBank/DDBJ whole genome shotgun (WGS) entry which is preliminary data.</text>
</comment>
<dbReference type="InterPro" id="IPR031852">
    <property type="entry name" value="Vik1/Cik1_MT-bd"/>
</dbReference>
<keyword evidence="1" id="KW-0493">Microtubule</keyword>
<dbReference type="AlphaFoldDB" id="A0A9Q0C8N0"/>
<evidence type="ECO:0000256" key="2">
    <source>
        <dbReference type="ARBA" id="ARBA00023175"/>
    </source>
</evidence>
<gene>
    <name evidence="5" type="ORF">LUZ63_013475</name>
</gene>
<dbReference type="GO" id="GO:0008017">
    <property type="term" value="F:microtubule binding"/>
    <property type="evidence" value="ECO:0007669"/>
    <property type="project" value="InterPro"/>
</dbReference>
<proteinExistence type="inferred from homology"/>
<dbReference type="GO" id="GO:0003777">
    <property type="term" value="F:microtubule motor activity"/>
    <property type="evidence" value="ECO:0007669"/>
    <property type="project" value="InterPro"/>
</dbReference>
<sequence>MSVNFEISKRYKSIQSLPQALVSLMGSNTKLTPGWIESVSNIINNLQSKQRACYPILNEETDEKIESICSGDGEIETTASKMEEELSSLNAHLNQVMVQRRDALNEYLDLKGNIRVFCRIRPFLPEETFGFQKSIFDLDSSNVLLRIAETKYKKYNFDKVFHPNSTQGIKFEIPKSFNYIFF</sequence>
<evidence type="ECO:0000256" key="1">
    <source>
        <dbReference type="ARBA" id="ARBA00022701"/>
    </source>
</evidence>
<dbReference type="GO" id="GO:0005874">
    <property type="term" value="C:microtubule"/>
    <property type="evidence" value="ECO:0007669"/>
    <property type="project" value="UniProtKB-KW"/>
</dbReference>